<protein>
    <submittedName>
        <fullName evidence="3">Glucoamylase</fullName>
        <ecNumber evidence="3">3.2.1.3</ecNumber>
    </submittedName>
</protein>
<dbReference type="EC" id="3.2.1.3" evidence="3"/>
<evidence type="ECO:0000313" key="3">
    <source>
        <dbReference type="EMBL" id="CAA9215932.1"/>
    </source>
</evidence>
<feature type="domain" description="Trehalase-like N-terminal" evidence="2">
    <location>
        <begin position="39"/>
        <end position="126"/>
    </location>
</feature>
<accession>A0A6J4H837</accession>
<dbReference type="AlphaFoldDB" id="A0A6J4H837"/>
<dbReference type="GO" id="GO:0004339">
    <property type="term" value="F:glucan 1,4-alpha-glucosidase activity"/>
    <property type="evidence" value="ECO:0007669"/>
    <property type="project" value="UniProtKB-EC"/>
</dbReference>
<keyword evidence="3" id="KW-0326">Glycosidase</keyword>
<feature type="compositionally biased region" description="Low complexity" evidence="1">
    <location>
        <begin position="143"/>
        <end position="165"/>
    </location>
</feature>
<dbReference type="EMBL" id="CADCTF010000015">
    <property type="protein sequence ID" value="CAA9215932.1"/>
    <property type="molecule type" value="Genomic_DNA"/>
</dbReference>
<evidence type="ECO:0000256" key="1">
    <source>
        <dbReference type="SAM" id="MobiDB-lite"/>
    </source>
</evidence>
<evidence type="ECO:0000259" key="2">
    <source>
        <dbReference type="Pfam" id="PF19291"/>
    </source>
</evidence>
<name>A0A6J4H837_9ACTN</name>
<organism evidence="3">
    <name type="scientific">uncultured Acidimicrobiales bacterium</name>
    <dbReference type="NCBI Taxonomy" id="310071"/>
    <lineage>
        <taxon>Bacteria</taxon>
        <taxon>Bacillati</taxon>
        <taxon>Actinomycetota</taxon>
        <taxon>Acidimicrobiia</taxon>
        <taxon>Acidimicrobiales</taxon>
        <taxon>environmental samples</taxon>
    </lineage>
</organism>
<gene>
    <name evidence="3" type="ORF">AVDCRST_MAG50-219</name>
</gene>
<dbReference type="InterPro" id="IPR045582">
    <property type="entry name" value="Trehalase-like_N"/>
</dbReference>
<feature type="region of interest" description="Disordered" evidence="1">
    <location>
        <begin position="241"/>
        <end position="260"/>
    </location>
</feature>
<sequence>MDTHAGAIDTGAGYVGAAMKRAGHNHGFEPLVRHGGYLPLEHFGLIGDGTAAALVGRDGTVAWLCLPRFDGDALFSSILDAEHGGGFRIAPADTVEARQRYEPDSGVLVTEMRSPTGLVHVVDCLTLRSGADLNEMSPLGAVSCSAPSPSSTAPSTWRSPWSRAAAPPPSGPARSSACARPRSRAWISTSPRPCPWTACARGSTCRSTTAPTSCSGGEAGLTAPTLRRCRRCWRERWRRGDAGRAQPSTRWSAASEPGTGCSPGICPKRSIRALVPSWGTTPRRSATWG</sequence>
<proteinExistence type="predicted"/>
<keyword evidence="3" id="KW-0378">Hydrolase</keyword>
<reference evidence="3" key="1">
    <citation type="submission" date="2020-02" db="EMBL/GenBank/DDBJ databases">
        <authorList>
            <person name="Meier V. D."/>
        </authorList>
    </citation>
    <scope>NUCLEOTIDE SEQUENCE</scope>
    <source>
        <strain evidence="3">AVDCRST_MAG50</strain>
    </source>
</reference>
<dbReference type="Pfam" id="PF19291">
    <property type="entry name" value="TREH_N"/>
    <property type="match status" value="1"/>
</dbReference>
<feature type="region of interest" description="Disordered" evidence="1">
    <location>
        <begin position="143"/>
        <end position="179"/>
    </location>
</feature>